<dbReference type="AlphaFoldDB" id="A0A0A9H227"/>
<reference evidence="1" key="1">
    <citation type="submission" date="2014-09" db="EMBL/GenBank/DDBJ databases">
        <authorList>
            <person name="Magalhaes I.L.F."/>
            <person name="Oliveira U."/>
            <person name="Santos F.R."/>
            <person name="Vidigal T.H.D.A."/>
            <person name="Brescovit A.D."/>
            <person name="Santos A.J."/>
        </authorList>
    </citation>
    <scope>NUCLEOTIDE SEQUENCE</scope>
    <source>
        <tissue evidence="1">Shoot tissue taken approximately 20 cm above the soil surface</tissue>
    </source>
</reference>
<proteinExistence type="predicted"/>
<accession>A0A0A9H227</accession>
<evidence type="ECO:0000313" key="1">
    <source>
        <dbReference type="EMBL" id="JAE30817.1"/>
    </source>
</evidence>
<protein>
    <submittedName>
        <fullName evidence="1">Uncharacterized protein</fullName>
    </submittedName>
</protein>
<reference evidence="1" key="2">
    <citation type="journal article" date="2015" name="Data Brief">
        <title>Shoot transcriptome of the giant reed, Arundo donax.</title>
        <authorList>
            <person name="Barrero R.A."/>
            <person name="Guerrero F.D."/>
            <person name="Moolhuijzen P."/>
            <person name="Goolsby J.A."/>
            <person name="Tidwell J."/>
            <person name="Bellgard S.E."/>
            <person name="Bellgard M.I."/>
        </authorList>
    </citation>
    <scope>NUCLEOTIDE SEQUENCE</scope>
    <source>
        <tissue evidence="1">Shoot tissue taken approximately 20 cm above the soil surface</tissue>
    </source>
</reference>
<dbReference type="EMBL" id="GBRH01167079">
    <property type="protein sequence ID" value="JAE30817.1"/>
    <property type="molecule type" value="Transcribed_RNA"/>
</dbReference>
<sequence>MNIHVIKLCTTIFFLSFDKHSNNTLTYVNARPI</sequence>
<name>A0A0A9H227_ARUDO</name>
<organism evidence="1">
    <name type="scientific">Arundo donax</name>
    <name type="common">Giant reed</name>
    <name type="synonym">Donax arundinaceus</name>
    <dbReference type="NCBI Taxonomy" id="35708"/>
    <lineage>
        <taxon>Eukaryota</taxon>
        <taxon>Viridiplantae</taxon>
        <taxon>Streptophyta</taxon>
        <taxon>Embryophyta</taxon>
        <taxon>Tracheophyta</taxon>
        <taxon>Spermatophyta</taxon>
        <taxon>Magnoliopsida</taxon>
        <taxon>Liliopsida</taxon>
        <taxon>Poales</taxon>
        <taxon>Poaceae</taxon>
        <taxon>PACMAD clade</taxon>
        <taxon>Arundinoideae</taxon>
        <taxon>Arundineae</taxon>
        <taxon>Arundo</taxon>
    </lineage>
</organism>